<proteinExistence type="predicted"/>
<evidence type="ECO:0000313" key="5">
    <source>
        <dbReference type="Proteomes" id="UP000663792"/>
    </source>
</evidence>
<reference evidence="4" key="1">
    <citation type="submission" date="2021-01" db="EMBL/GenBank/DDBJ databases">
        <title>YIM 132084 draft genome.</title>
        <authorList>
            <person name="An D."/>
        </authorList>
    </citation>
    <scope>NUCLEOTIDE SEQUENCE</scope>
    <source>
        <strain evidence="4">YIM 132084</strain>
    </source>
</reference>
<dbReference type="InterPro" id="IPR005135">
    <property type="entry name" value="Endo/exonuclease/phosphatase"/>
</dbReference>
<dbReference type="InterPro" id="IPR036691">
    <property type="entry name" value="Endo/exonu/phosph_ase_sf"/>
</dbReference>
<feature type="transmembrane region" description="Helical" evidence="2">
    <location>
        <begin position="27"/>
        <end position="50"/>
    </location>
</feature>
<dbReference type="SUPFAM" id="SSF56219">
    <property type="entry name" value="DNase I-like"/>
    <property type="match status" value="1"/>
</dbReference>
<dbReference type="AlphaFoldDB" id="A0A938Y8V9"/>
<accession>A0A938Y8V9</accession>
<comment type="caution">
    <text evidence="4">The sequence shown here is derived from an EMBL/GenBank/DDBJ whole genome shotgun (WGS) entry which is preliminary data.</text>
</comment>
<gene>
    <name evidence="4" type="ORF">JL106_12915</name>
</gene>
<feature type="transmembrane region" description="Helical" evidence="2">
    <location>
        <begin position="95"/>
        <end position="117"/>
    </location>
</feature>
<sequence>MSAPSTSRTSGPAGDAPRPTRRSPARVAGLVLLAVAGALLAAAAIWPVWFGLSTVPGVLHALSFRSFIAVGGVAAGLLALLVLRPWRRTATGARRWWQTIVVTSLLAVGVGNAAVVAGRGWATGPVAGEPDLVVVGFNTQIGAERDATSVDELVALVTDTGADVVSLPETPREVADQVAARLAEQDRGFQVFSTRESRRPTSETSLLVAEDVGPYEQTDAPDTVLGTVRARPVGHDGPVLVAVHAGSPVRATGWDRWAASVATAVAQAAPTVDGTGTVVVGDFNATVDHAPMRDLPDGVVDAASAAGRGAEGTWPSSRPVLLASPIDHVLVDGNTFLVLGTHTVRVSDSDHRAVVADLALRAP</sequence>
<evidence type="ECO:0000259" key="3">
    <source>
        <dbReference type="Pfam" id="PF03372"/>
    </source>
</evidence>
<organism evidence="4 5">
    <name type="scientific">Nakamurella leprariae</name>
    <dbReference type="NCBI Taxonomy" id="2803911"/>
    <lineage>
        <taxon>Bacteria</taxon>
        <taxon>Bacillati</taxon>
        <taxon>Actinomycetota</taxon>
        <taxon>Actinomycetes</taxon>
        <taxon>Nakamurellales</taxon>
        <taxon>Nakamurellaceae</taxon>
        <taxon>Nakamurella</taxon>
    </lineage>
</organism>
<evidence type="ECO:0000256" key="2">
    <source>
        <dbReference type="SAM" id="Phobius"/>
    </source>
</evidence>
<keyword evidence="2" id="KW-0812">Transmembrane</keyword>
<keyword evidence="2" id="KW-0472">Membrane</keyword>
<dbReference type="Pfam" id="PF03372">
    <property type="entry name" value="Exo_endo_phos"/>
    <property type="match status" value="1"/>
</dbReference>
<dbReference type="Gene3D" id="3.60.10.10">
    <property type="entry name" value="Endonuclease/exonuclease/phosphatase"/>
    <property type="match status" value="1"/>
</dbReference>
<dbReference type="Proteomes" id="UP000663792">
    <property type="component" value="Unassembled WGS sequence"/>
</dbReference>
<evidence type="ECO:0000256" key="1">
    <source>
        <dbReference type="SAM" id="MobiDB-lite"/>
    </source>
</evidence>
<keyword evidence="2" id="KW-1133">Transmembrane helix</keyword>
<feature type="transmembrane region" description="Helical" evidence="2">
    <location>
        <begin position="62"/>
        <end position="83"/>
    </location>
</feature>
<dbReference type="EMBL" id="JAERWK010000016">
    <property type="protein sequence ID" value="MBM9468181.1"/>
    <property type="molecule type" value="Genomic_DNA"/>
</dbReference>
<evidence type="ECO:0000313" key="4">
    <source>
        <dbReference type="EMBL" id="MBM9468181.1"/>
    </source>
</evidence>
<dbReference type="RefSeq" id="WP_205261127.1">
    <property type="nucleotide sequence ID" value="NZ_JAERWK010000016.1"/>
</dbReference>
<keyword evidence="5" id="KW-1185">Reference proteome</keyword>
<keyword evidence="4" id="KW-0540">Nuclease</keyword>
<name>A0A938Y8V9_9ACTN</name>
<feature type="compositionally biased region" description="Polar residues" evidence="1">
    <location>
        <begin position="1"/>
        <end position="10"/>
    </location>
</feature>
<protein>
    <submittedName>
        <fullName evidence="4">Endonuclease/exonuclease/phosphatase family protein</fullName>
    </submittedName>
</protein>
<dbReference type="GO" id="GO:0004519">
    <property type="term" value="F:endonuclease activity"/>
    <property type="evidence" value="ECO:0007669"/>
    <property type="project" value="UniProtKB-KW"/>
</dbReference>
<keyword evidence="4" id="KW-0255">Endonuclease</keyword>
<feature type="region of interest" description="Disordered" evidence="1">
    <location>
        <begin position="1"/>
        <end position="22"/>
    </location>
</feature>
<feature type="domain" description="Endonuclease/exonuclease/phosphatase" evidence="3">
    <location>
        <begin position="143"/>
        <end position="351"/>
    </location>
</feature>
<keyword evidence="4" id="KW-0378">Hydrolase</keyword>